<keyword evidence="9" id="KW-1185">Reference proteome</keyword>
<dbReference type="GeneID" id="77260166"/>
<dbReference type="Proteomes" id="UP000031271">
    <property type="component" value="Chromosome"/>
</dbReference>
<sequence>MDLMHAMRTFVRVVDAGSFTAAAEQCGMSTAQVSRLVSELENHLQARLLHRTTRRLALSEAGSRYVERCRQILAQLEQAELEAGCARIEPRGRLRVHSITGLGIQLLAPLAGRYAERYPEVELDLTLSQHRPDLLQDGLDVVITLRHELQDSELIAQRLGDVVQVLCAAPAYLARYGVPREPSELAAHRCLRLADPSLGDAWHFLGTDGERVFEPGERFKVNVAEAMVNAAQTGMGICQLPDYVAAPALQRGGLVRLLPEHRLQAKAIYALYPSRRFLDAKIKTWVDFLRQALPEAMQAYHSVLEDRAYWADCYLPRNGA</sequence>
<dbReference type="KEGG" id="pbm:CL52_09580"/>
<dbReference type="PANTHER" id="PTHR30537">
    <property type="entry name" value="HTH-TYPE TRANSCRIPTIONAL REGULATOR"/>
    <property type="match status" value="1"/>
</dbReference>
<keyword evidence="3 7" id="KW-0238">DNA-binding</keyword>
<comment type="similarity">
    <text evidence="1">Belongs to the LysR transcriptional regulatory family.</text>
</comment>
<evidence type="ECO:0000313" key="6">
    <source>
        <dbReference type="EMBL" id="AJE15284.1"/>
    </source>
</evidence>
<dbReference type="PROSITE" id="PS50931">
    <property type="entry name" value="HTH_LYSR"/>
    <property type="match status" value="1"/>
</dbReference>
<dbReference type="InterPro" id="IPR058163">
    <property type="entry name" value="LysR-type_TF_proteobact-type"/>
</dbReference>
<evidence type="ECO:0000256" key="1">
    <source>
        <dbReference type="ARBA" id="ARBA00009437"/>
    </source>
</evidence>
<evidence type="ECO:0000259" key="5">
    <source>
        <dbReference type="PROSITE" id="PS50931"/>
    </source>
</evidence>
<dbReference type="GO" id="GO:0006351">
    <property type="term" value="P:DNA-templated transcription"/>
    <property type="evidence" value="ECO:0007669"/>
    <property type="project" value="TreeGrafter"/>
</dbReference>
<dbReference type="SUPFAM" id="SSF46785">
    <property type="entry name" value="Winged helix' DNA-binding domain"/>
    <property type="match status" value="1"/>
</dbReference>
<dbReference type="Gene3D" id="1.10.10.10">
    <property type="entry name" value="Winged helix-like DNA-binding domain superfamily/Winged helix DNA-binding domain"/>
    <property type="match status" value="1"/>
</dbReference>
<keyword evidence="4" id="KW-0804">Transcription</keyword>
<dbReference type="EMBL" id="CP007511">
    <property type="protein sequence ID" value="AJE15284.1"/>
    <property type="molecule type" value="Genomic_DNA"/>
</dbReference>
<reference evidence="6 8" key="3">
    <citation type="journal article" name="Genome Announc.">
        <title>Complete Genome Sequence of Pseudomonas balearica DSM 6083T.</title>
        <authorList>
            <person name="Bennasar-Figueras A."/>
            <person name="Salva-Serra F."/>
            <person name="Jaen-Luchoro D."/>
            <person name="Segui C."/>
            <person name="Aliaga F."/>
            <person name="Busquets A."/>
            <person name="Gomila M."/>
            <person name="Moore E.R."/>
            <person name="Lalucat J."/>
        </authorList>
    </citation>
    <scope>NUCLEOTIDE SEQUENCE [LARGE SCALE GENOMIC DNA]</scope>
    <source>
        <strain evidence="8">DSM 6083</strain>
        <strain evidence="6">DSM6083</strain>
    </source>
</reference>
<evidence type="ECO:0000256" key="4">
    <source>
        <dbReference type="ARBA" id="ARBA00023163"/>
    </source>
</evidence>
<reference evidence="8" key="1">
    <citation type="submission" date="2014-03" db="EMBL/GenBank/DDBJ databases">
        <title>Complete genome of Pseudomonas balearica DSM 6083T, a sewage water isolate from an enrichment with 2-methylnaphthalene.</title>
        <authorList>
            <person name="Salva-Serra F."/>
            <person name="Jaen-Luchoro D."/>
            <person name="Busquets A."/>
            <person name="Pena A."/>
            <person name="Gomila M."/>
            <person name="Bosch R."/>
            <person name="Nogales B."/>
            <person name="Garcia-Valdes E."/>
            <person name="Lalucat J."/>
            <person name="Bennasar A."/>
        </authorList>
    </citation>
    <scope>NUCLEOTIDE SEQUENCE [LARGE SCALE GENOMIC DNA]</scope>
    <source>
        <strain evidence="8">DSM 6083</strain>
    </source>
</reference>
<proteinExistence type="inferred from homology"/>
<evidence type="ECO:0000313" key="7">
    <source>
        <dbReference type="EMBL" id="SDM26602.1"/>
    </source>
</evidence>
<evidence type="ECO:0000256" key="2">
    <source>
        <dbReference type="ARBA" id="ARBA00023015"/>
    </source>
</evidence>
<dbReference type="GO" id="GO:0043565">
    <property type="term" value="F:sequence-specific DNA binding"/>
    <property type="evidence" value="ECO:0007669"/>
    <property type="project" value="TreeGrafter"/>
</dbReference>
<dbReference type="InterPro" id="IPR000847">
    <property type="entry name" value="LysR_HTH_N"/>
</dbReference>
<dbReference type="FunFam" id="1.10.10.10:FF:000001">
    <property type="entry name" value="LysR family transcriptional regulator"/>
    <property type="match status" value="1"/>
</dbReference>
<accession>A0A8D3Y1B8</accession>
<name>A0A8D3Y1B8_9GAMM</name>
<dbReference type="RefSeq" id="WP_043220130.1">
    <property type="nucleotide sequence ID" value="NZ_CP007511.1"/>
</dbReference>
<evidence type="ECO:0000256" key="3">
    <source>
        <dbReference type="ARBA" id="ARBA00023125"/>
    </source>
</evidence>
<dbReference type="PANTHER" id="PTHR30537:SF5">
    <property type="entry name" value="HTH-TYPE TRANSCRIPTIONAL ACTIVATOR TTDR-RELATED"/>
    <property type="match status" value="1"/>
</dbReference>
<protein>
    <submittedName>
        <fullName evidence="7">DNA-binding transcriptional regulator, LysR family</fullName>
    </submittedName>
    <submittedName>
        <fullName evidence="6">LysR family transcriptional regulator</fullName>
    </submittedName>
</protein>
<gene>
    <name evidence="6" type="ORF">CL52_09580</name>
    <name evidence="7" type="ORF">SAMN05660875_103346</name>
</gene>
<dbReference type="InterPro" id="IPR036390">
    <property type="entry name" value="WH_DNA-bd_sf"/>
</dbReference>
<dbReference type="CDD" id="cd08422">
    <property type="entry name" value="PBP2_CrgA_like"/>
    <property type="match status" value="1"/>
</dbReference>
<dbReference type="Proteomes" id="UP000182276">
    <property type="component" value="Unassembled WGS sequence"/>
</dbReference>
<dbReference type="Pfam" id="PF00126">
    <property type="entry name" value="HTH_1"/>
    <property type="match status" value="1"/>
</dbReference>
<dbReference type="AlphaFoldDB" id="A0A8D3Y1B8"/>
<dbReference type="InterPro" id="IPR005119">
    <property type="entry name" value="LysR_subst-bd"/>
</dbReference>
<reference evidence="7 9" key="2">
    <citation type="submission" date="2016-10" db="EMBL/GenBank/DDBJ databases">
        <authorList>
            <person name="Varghese N."/>
            <person name="Submissions S."/>
        </authorList>
    </citation>
    <scope>NUCLEOTIDE SEQUENCE [LARGE SCALE GENOMIC DNA]</scope>
    <source>
        <strain evidence="7 9">DSM 6083</strain>
    </source>
</reference>
<dbReference type="SUPFAM" id="SSF53850">
    <property type="entry name" value="Periplasmic binding protein-like II"/>
    <property type="match status" value="1"/>
</dbReference>
<organism evidence="6 8">
    <name type="scientific">Stutzerimonas balearica DSM 6083</name>
    <dbReference type="NCBI Taxonomy" id="1123016"/>
    <lineage>
        <taxon>Bacteria</taxon>
        <taxon>Pseudomonadati</taxon>
        <taxon>Pseudomonadota</taxon>
        <taxon>Gammaproteobacteria</taxon>
        <taxon>Pseudomonadales</taxon>
        <taxon>Pseudomonadaceae</taxon>
        <taxon>Stutzerimonas</taxon>
    </lineage>
</organism>
<dbReference type="Pfam" id="PF03466">
    <property type="entry name" value="LysR_substrate"/>
    <property type="match status" value="1"/>
</dbReference>
<evidence type="ECO:0000313" key="9">
    <source>
        <dbReference type="Proteomes" id="UP000182276"/>
    </source>
</evidence>
<keyword evidence="2" id="KW-0805">Transcription regulation</keyword>
<dbReference type="Gene3D" id="3.40.190.290">
    <property type="match status" value="1"/>
</dbReference>
<dbReference type="EMBL" id="FNHO01000003">
    <property type="protein sequence ID" value="SDM26602.1"/>
    <property type="molecule type" value="Genomic_DNA"/>
</dbReference>
<feature type="domain" description="HTH lysR-type" evidence="5">
    <location>
        <begin position="1"/>
        <end position="59"/>
    </location>
</feature>
<dbReference type="GO" id="GO:0003700">
    <property type="term" value="F:DNA-binding transcription factor activity"/>
    <property type="evidence" value="ECO:0007669"/>
    <property type="project" value="InterPro"/>
</dbReference>
<dbReference type="InterPro" id="IPR036388">
    <property type="entry name" value="WH-like_DNA-bd_sf"/>
</dbReference>
<evidence type="ECO:0000313" key="8">
    <source>
        <dbReference type="Proteomes" id="UP000031271"/>
    </source>
</evidence>